<gene>
    <name evidence="2" type="ORF">I6I10_11635</name>
</gene>
<evidence type="ECO:0000256" key="1">
    <source>
        <dbReference type="SAM" id="SignalP"/>
    </source>
</evidence>
<evidence type="ECO:0008006" key="4">
    <source>
        <dbReference type="Google" id="ProtNLM"/>
    </source>
</evidence>
<dbReference type="Proteomes" id="UP000596145">
    <property type="component" value="Chromosome"/>
</dbReference>
<proteinExistence type="predicted"/>
<dbReference type="RefSeq" id="WP_084035896.1">
    <property type="nucleotide sequence ID" value="NZ_CP066007.1"/>
</dbReference>
<dbReference type="PROSITE" id="PS51257">
    <property type="entry name" value="PROKAR_LIPOPROTEIN"/>
    <property type="match status" value="1"/>
</dbReference>
<protein>
    <recommendedName>
        <fullName evidence="4">Alpha helical Porin B</fullName>
    </recommendedName>
</protein>
<evidence type="ECO:0000313" key="2">
    <source>
        <dbReference type="EMBL" id="QQB46084.1"/>
    </source>
</evidence>
<sequence>MKKTIATLLTAAAACTAGIISAPAASAEVTPQECDALRAGLPLIVSINPQTTRADLQGQLDAKSNLLTQGILKNVDGLKLLQAKTTTDISGKAQECGIVKPDPVESFLQSIGSSQLAQYLPMVTSLSS</sequence>
<organism evidence="2 3">
    <name type="scientific">Corynebacterium glucuronolyticum</name>
    <dbReference type="NCBI Taxonomy" id="39791"/>
    <lineage>
        <taxon>Bacteria</taxon>
        <taxon>Bacillati</taxon>
        <taxon>Actinomycetota</taxon>
        <taxon>Actinomycetes</taxon>
        <taxon>Mycobacteriales</taxon>
        <taxon>Corynebacteriaceae</taxon>
        <taxon>Corynebacterium</taxon>
    </lineage>
</organism>
<dbReference type="AlphaFoldDB" id="A0A7T4EEV0"/>
<feature type="signal peptide" evidence="1">
    <location>
        <begin position="1"/>
        <end position="27"/>
    </location>
</feature>
<feature type="chain" id="PRO_5034560370" description="Alpha helical Porin B" evidence="1">
    <location>
        <begin position="28"/>
        <end position="128"/>
    </location>
</feature>
<dbReference type="OrthoDB" id="4412688at2"/>
<dbReference type="EMBL" id="CP066007">
    <property type="protein sequence ID" value="QQB46084.1"/>
    <property type="molecule type" value="Genomic_DNA"/>
</dbReference>
<keyword evidence="1" id="KW-0732">Signal</keyword>
<name>A0A7T4EEV0_9CORY</name>
<reference evidence="2 3" key="1">
    <citation type="submission" date="2020-12" db="EMBL/GenBank/DDBJ databases">
        <title>FDA dAtabase for Regulatory Grade micrObial Sequences (FDA-ARGOS): Supporting development and validation of Infectious Disease Dx tests.</title>
        <authorList>
            <person name="Sproer C."/>
            <person name="Gronow S."/>
            <person name="Severitt S."/>
            <person name="Schroder I."/>
            <person name="Tallon L."/>
            <person name="Sadzewicz L."/>
            <person name="Zhao X."/>
            <person name="Boylan J."/>
            <person name="Ott S."/>
            <person name="Bowen H."/>
            <person name="Vavikolanu K."/>
            <person name="Mehta A."/>
            <person name="Aluvathingal J."/>
            <person name="Nadendla S."/>
            <person name="Lowell S."/>
            <person name="Myers T."/>
            <person name="Yan Y."/>
            <person name="Sichtig H."/>
        </authorList>
    </citation>
    <scope>NUCLEOTIDE SEQUENCE [LARGE SCALE GENOMIC DNA]</scope>
    <source>
        <strain evidence="2 3">FDAARGOS_1053</strain>
    </source>
</reference>
<dbReference type="GeneID" id="92759654"/>
<accession>A0A7T4EEV0</accession>
<evidence type="ECO:0000313" key="3">
    <source>
        <dbReference type="Proteomes" id="UP000596145"/>
    </source>
</evidence>